<dbReference type="PANTHER" id="PTHR23512:SF3">
    <property type="entry name" value="MAJOR FACILITATOR SUPERFAMILY DOMAIN-CONTAINING PROTEIN 1"/>
    <property type="match status" value="1"/>
</dbReference>
<reference evidence="28 29" key="1">
    <citation type="submission" date="2016-10" db="EMBL/GenBank/DDBJ databases">
        <title>The genome of Paramicrosporidium saccamoebae is the missing link in understanding Cryptomycota and Microsporidia evolution.</title>
        <authorList>
            <person name="Quandt C.A."/>
            <person name="Beaudet D."/>
            <person name="Corsaro D."/>
            <person name="Michel R."/>
            <person name="Corradi N."/>
            <person name="James T."/>
        </authorList>
    </citation>
    <scope>NUCLEOTIDE SEQUENCE [LARGE SCALE GENOMIC DNA]</scope>
    <source>
        <strain evidence="28 29">KSL3</strain>
    </source>
</reference>
<feature type="transmembrane region" description="Helical" evidence="26">
    <location>
        <begin position="339"/>
        <end position="361"/>
    </location>
</feature>
<evidence type="ECO:0000256" key="24">
    <source>
        <dbReference type="ARBA" id="ARBA00046376"/>
    </source>
</evidence>
<comment type="catalytic activity">
    <reaction evidence="19">
        <text>L-alanyl-L-lysine(out) = L-alanyl-L-lysine(in)</text>
        <dbReference type="Rhea" id="RHEA:79415"/>
        <dbReference type="ChEBI" id="CHEBI:192470"/>
    </reaction>
</comment>
<keyword evidence="3" id="KW-0813">Transport</keyword>
<evidence type="ECO:0000259" key="27">
    <source>
        <dbReference type="PROSITE" id="PS50850"/>
    </source>
</evidence>
<comment type="catalytic activity">
    <reaction evidence="15">
        <text>L-arginyl-L-alpha-amino acid(out) = L-arginyl-L-alpha-amino acid(in)</text>
        <dbReference type="Rhea" id="RHEA:79371"/>
        <dbReference type="ChEBI" id="CHEBI:84315"/>
    </reaction>
</comment>
<evidence type="ECO:0000256" key="2">
    <source>
        <dbReference type="ARBA" id="ARBA00008335"/>
    </source>
</evidence>
<feature type="region of interest" description="Disordered" evidence="25">
    <location>
        <begin position="1"/>
        <end position="26"/>
    </location>
</feature>
<dbReference type="InterPro" id="IPR052187">
    <property type="entry name" value="MFSD1"/>
</dbReference>
<feature type="transmembrane region" description="Helical" evidence="26">
    <location>
        <begin position="288"/>
        <end position="307"/>
    </location>
</feature>
<feature type="transmembrane region" description="Helical" evidence="26">
    <location>
        <begin position="314"/>
        <end position="333"/>
    </location>
</feature>
<feature type="transmembrane region" description="Helical" evidence="26">
    <location>
        <begin position="199"/>
        <end position="221"/>
    </location>
</feature>
<comment type="catalytic activity">
    <reaction evidence="14">
        <text>L-aspartyl-L-lysine(out) = L-aspartyl-L-lysine(in)</text>
        <dbReference type="Rhea" id="RHEA:79411"/>
        <dbReference type="ChEBI" id="CHEBI:229953"/>
    </reaction>
</comment>
<evidence type="ECO:0000313" key="29">
    <source>
        <dbReference type="Proteomes" id="UP000240830"/>
    </source>
</evidence>
<comment type="catalytic activity">
    <reaction evidence="18">
        <text>L-histidyl-L-alpha-amino acid(out) = L-histidyl-L-alpha-amino acid(in)</text>
        <dbReference type="Rhea" id="RHEA:79379"/>
        <dbReference type="ChEBI" id="CHEBI:229964"/>
    </reaction>
</comment>
<evidence type="ECO:0000256" key="15">
    <source>
        <dbReference type="ARBA" id="ARBA00044899"/>
    </source>
</evidence>
<comment type="catalytic activity">
    <reaction evidence="8">
        <text>L-lysyl-L-alanine(out) = L-lysyl-L-alanine(in)</text>
        <dbReference type="Rhea" id="RHEA:79399"/>
        <dbReference type="ChEBI" id="CHEBI:229954"/>
    </reaction>
</comment>
<keyword evidence="29" id="KW-1185">Reference proteome</keyword>
<protein>
    <recommendedName>
        <fullName evidence="21">Lysosomal dipeptide transporter MFSD1</fullName>
    </recommendedName>
    <alternativeName>
        <fullName evidence="22">Major facilitator superfamily domain-containing protein 1</fullName>
    </alternativeName>
</protein>
<gene>
    <name evidence="28" type="ORF">PSACC_02262</name>
</gene>
<feature type="transmembrane region" description="Helical" evidence="26">
    <location>
        <begin position="408"/>
        <end position="428"/>
    </location>
</feature>
<evidence type="ECO:0000256" key="3">
    <source>
        <dbReference type="ARBA" id="ARBA00022448"/>
    </source>
</evidence>
<comment type="similarity">
    <text evidence="2">Belongs to the major facilitator superfamily.</text>
</comment>
<dbReference type="GO" id="GO:0022857">
    <property type="term" value="F:transmembrane transporter activity"/>
    <property type="evidence" value="ECO:0007669"/>
    <property type="project" value="InterPro"/>
</dbReference>
<dbReference type="AlphaFoldDB" id="A0A2H9TJQ9"/>
<name>A0A2H9TJQ9_9FUNG</name>
<feature type="transmembrane region" description="Helical" evidence="26">
    <location>
        <begin position="34"/>
        <end position="51"/>
    </location>
</feature>
<sequence length="480" mass="51656">MPPDWLETGEATPVWSTDSKPPTPHPEYHSRIRWVVLFLSCWIMFGNYYAFDNPSALNRPLRGLLAPPGDEVLFQDRLSLLYSLYSVPNVVLPFFVGRLLDRLGSRAILLLLSFLVAAGQFLVACGLQSGNFGLMVGGRMLFGVGGESLAVAQSRLVTQWFAGKELALAIGLNLSIARVGTVVNNILSPIVAEHWSVPAAFWVGFFSCLLSLCCTVATIVVDRCYHHFHSDHEHIHKQSSSRRRAANSDFDHGFWVLATICFLFYVHLPLGVSLTRYFGGNLVDANLAMSIPDTLAMVLVPLLGIYVDRHGKRISLIMCGAVAFAVGHAMLGMGSQKVVAFLALSVLGFAYSTLLCFWACVPAVVRHARHSTAYGILTSACNLAVTLIPLAVAPIISTDASYGSCGLFFAALGATAVGLVLVLGALNLRHHLGLECPSARLRPAISLSAPLPVLSDPASSRSSTPSVVDSLIVDIPPGTF</sequence>
<evidence type="ECO:0000256" key="26">
    <source>
        <dbReference type="SAM" id="Phobius"/>
    </source>
</evidence>
<dbReference type="InterPro" id="IPR036259">
    <property type="entry name" value="MFS_trans_sf"/>
</dbReference>
<evidence type="ECO:0000313" key="28">
    <source>
        <dbReference type="EMBL" id="PJF17978.1"/>
    </source>
</evidence>
<proteinExistence type="inferred from homology"/>
<dbReference type="InterPro" id="IPR020846">
    <property type="entry name" value="MFS_dom"/>
</dbReference>
<comment type="catalytic activity">
    <reaction evidence="10">
        <text>L-alpha-aminoacyl-L-arginine(out) = L-alpha-aminoacyl-L-arginine(in)</text>
        <dbReference type="Rhea" id="RHEA:79367"/>
        <dbReference type="ChEBI" id="CHEBI:229968"/>
    </reaction>
</comment>
<evidence type="ECO:0000256" key="16">
    <source>
        <dbReference type="ARBA" id="ARBA00044900"/>
    </source>
</evidence>
<feature type="transmembrane region" description="Helical" evidence="26">
    <location>
        <begin position="373"/>
        <end position="396"/>
    </location>
</feature>
<evidence type="ECO:0000256" key="11">
    <source>
        <dbReference type="ARBA" id="ARBA00044884"/>
    </source>
</evidence>
<comment type="subcellular location">
    <subcellularLocation>
        <location evidence="1">Lysosome membrane</location>
        <topology evidence="1">Multi-pass membrane protein</topology>
    </subcellularLocation>
</comment>
<comment type="catalytic activity">
    <reaction evidence="17">
        <text>L-arginyl-glycine(out) = L-arginyl-glycine(in)</text>
        <dbReference type="Rhea" id="RHEA:79391"/>
        <dbReference type="ChEBI" id="CHEBI:229955"/>
    </reaction>
</comment>
<evidence type="ECO:0000256" key="13">
    <source>
        <dbReference type="ARBA" id="ARBA00044893"/>
    </source>
</evidence>
<comment type="catalytic activity">
    <reaction evidence="12">
        <text>L-lysyl-L-alpha-amino acid(out) = L-lysyl-L-alpha-amino acid(in)</text>
        <dbReference type="Rhea" id="RHEA:79387"/>
        <dbReference type="ChEBI" id="CHEBI:229965"/>
    </reaction>
</comment>
<comment type="catalytic activity">
    <reaction evidence="11">
        <text>L-alpha-aminoacyl-L-histidine(out) = L-alpha-aminoacyl-L-histidine(in)</text>
        <dbReference type="Rhea" id="RHEA:79375"/>
        <dbReference type="ChEBI" id="CHEBI:229967"/>
    </reaction>
</comment>
<evidence type="ECO:0000256" key="22">
    <source>
        <dbReference type="ARBA" id="ARBA00045018"/>
    </source>
</evidence>
<dbReference type="EMBL" id="MTSL01000150">
    <property type="protein sequence ID" value="PJF17978.1"/>
    <property type="molecule type" value="Genomic_DNA"/>
</dbReference>
<comment type="subunit">
    <text evidence="24">Homodimer. Interacts with lysosomal protein GLMP (via lumenal domain); the interaction starts while both proteins are still in the endoplasmic reticulum and is required for stabilization of MFSD1 in lysosomes but has no direct effect on its targeting to lysosomes or transporter activity.</text>
</comment>
<comment type="caution">
    <text evidence="28">The sequence shown here is derived from an EMBL/GenBank/DDBJ whole genome shotgun (WGS) entry which is preliminary data.</text>
</comment>
<evidence type="ECO:0000256" key="4">
    <source>
        <dbReference type="ARBA" id="ARBA00022692"/>
    </source>
</evidence>
<evidence type="ECO:0000256" key="10">
    <source>
        <dbReference type="ARBA" id="ARBA00044881"/>
    </source>
</evidence>
<keyword evidence="6 26" id="KW-0472">Membrane</keyword>
<evidence type="ECO:0000256" key="23">
    <source>
        <dbReference type="ARBA" id="ARBA00045709"/>
    </source>
</evidence>
<keyword evidence="7" id="KW-0458">Lysosome</keyword>
<evidence type="ECO:0000256" key="25">
    <source>
        <dbReference type="SAM" id="MobiDB-lite"/>
    </source>
</evidence>
<keyword evidence="4 26" id="KW-0812">Transmembrane</keyword>
<evidence type="ECO:0000256" key="18">
    <source>
        <dbReference type="ARBA" id="ARBA00044912"/>
    </source>
</evidence>
<feature type="transmembrane region" description="Helical" evidence="26">
    <location>
        <begin position="107"/>
        <end position="130"/>
    </location>
</feature>
<feature type="domain" description="Major facilitator superfamily (MFS) profile" evidence="27">
    <location>
        <begin position="33"/>
        <end position="430"/>
    </location>
</feature>
<dbReference type="PANTHER" id="PTHR23512">
    <property type="entry name" value="MAJOR FACILITATOR SUPERFAMILY DOMAIN-CONTAINING PROTEIN 1"/>
    <property type="match status" value="1"/>
</dbReference>
<comment type="catalytic activity">
    <reaction evidence="13">
        <text>L-alpha-aminoacyl-L-lysine(out) = L-alpha-aminoacyl-L-lysine(in)</text>
        <dbReference type="Rhea" id="RHEA:79383"/>
        <dbReference type="ChEBI" id="CHEBI:229966"/>
    </reaction>
</comment>
<dbReference type="Gene3D" id="1.20.1250.20">
    <property type="entry name" value="MFS general substrate transporter like domains"/>
    <property type="match status" value="2"/>
</dbReference>
<evidence type="ECO:0000256" key="5">
    <source>
        <dbReference type="ARBA" id="ARBA00022989"/>
    </source>
</evidence>
<evidence type="ECO:0000256" key="12">
    <source>
        <dbReference type="ARBA" id="ARBA00044891"/>
    </source>
</evidence>
<dbReference type="PROSITE" id="PS50850">
    <property type="entry name" value="MFS"/>
    <property type="match status" value="1"/>
</dbReference>
<accession>A0A2H9TJQ9</accession>
<evidence type="ECO:0000256" key="8">
    <source>
        <dbReference type="ARBA" id="ARBA00044876"/>
    </source>
</evidence>
<dbReference type="OrthoDB" id="424834at2759"/>
<evidence type="ECO:0000256" key="19">
    <source>
        <dbReference type="ARBA" id="ARBA00044919"/>
    </source>
</evidence>
<dbReference type="SUPFAM" id="SSF103473">
    <property type="entry name" value="MFS general substrate transporter"/>
    <property type="match status" value="1"/>
</dbReference>
<evidence type="ECO:0000256" key="9">
    <source>
        <dbReference type="ARBA" id="ARBA00044878"/>
    </source>
</evidence>
<comment type="catalytic activity">
    <reaction evidence="9">
        <text>L-histidyl-glycine(out) = L-histidyl-glycine(in)</text>
        <dbReference type="Rhea" id="RHEA:79395"/>
        <dbReference type="ChEBI" id="CHEBI:229957"/>
    </reaction>
</comment>
<evidence type="ECO:0000256" key="21">
    <source>
        <dbReference type="ARBA" id="ARBA00044985"/>
    </source>
</evidence>
<evidence type="ECO:0000256" key="6">
    <source>
        <dbReference type="ARBA" id="ARBA00023136"/>
    </source>
</evidence>
<dbReference type="Pfam" id="PF07690">
    <property type="entry name" value="MFS_1"/>
    <property type="match status" value="1"/>
</dbReference>
<keyword evidence="5 26" id="KW-1133">Transmembrane helix</keyword>
<evidence type="ECO:0000256" key="20">
    <source>
        <dbReference type="ARBA" id="ARBA00044924"/>
    </source>
</evidence>
<dbReference type="InterPro" id="IPR011701">
    <property type="entry name" value="MFS"/>
</dbReference>
<organism evidence="28 29">
    <name type="scientific">Paramicrosporidium saccamoebae</name>
    <dbReference type="NCBI Taxonomy" id="1246581"/>
    <lineage>
        <taxon>Eukaryota</taxon>
        <taxon>Fungi</taxon>
        <taxon>Fungi incertae sedis</taxon>
        <taxon>Cryptomycota</taxon>
        <taxon>Cryptomycota incertae sedis</taxon>
        <taxon>Paramicrosporidium</taxon>
    </lineage>
</organism>
<comment type="function">
    <text evidence="23">Lysosomal dipeptide uniporter that selectively exports lysine, arginine or histidine-containing dipeptides with a net positive charge from the lysosome lumen into the cytosol. Could play a role in a specific type of protein O-glycosylation indirectly regulating macrophages migration and tissue invasion. Also essential for liver homeostasis.</text>
</comment>
<evidence type="ECO:0000256" key="7">
    <source>
        <dbReference type="ARBA" id="ARBA00023228"/>
    </source>
</evidence>
<evidence type="ECO:0000256" key="1">
    <source>
        <dbReference type="ARBA" id="ARBA00004155"/>
    </source>
</evidence>
<dbReference type="STRING" id="1246581.A0A2H9TJQ9"/>
<evidence type="ECO:0000256" key="14">
    <source>
        <dbReference type="ARBA" id="ARBA00044898"/>
    </source>
</evidence>
<feature type="transmembrane region" description="Helical" evidence="26">
    <location>
        <begin position="250"/>
        <end position="268"/>
    </location>
</feature>
<comment type="catalytic activity">
    <reaction evidence="20">
        <text>L-lysyl-glycine(out) = L-lysyl-glycine(in)</text>
        <dbReference type="Rhea" id="RHEA:79407"/>
        <dbReference type="ChEBI" id="CHEBI:191202"/>
    </reaction>
</comment>
<comment type="catalytic activity">
    <reaction evidence="16">
        <text>L-lysyl-L-lysine(out) = L-lysyl-L-lysine(in)</text>
        <dbReference type="Rhea" id="RHEA:79403"/>
        <dbReference type="ChEBI" id="CHEBI:229956"/>
    </reaction>
</comment>
<evidence type="ECO:0000256" key="17">
    <source>
        <dbReference type="ARBA" id="ARBA00044903"/>
    </source>
</evidence>
<dbReference type="Proteomes" id="UP000240830">
    <property type="component" value="Unassembled WGS sequence"/>
</dbReference>